<dbReference type="SMART" id="SM00867">
    <property type="entry name" value="YceI"/>
    <property type="match status" value="1"/>
</dbReference>
<dbReference type="PANTHER" id="PTHR34406:SF1">
    <property type="entry name" value="PROTEIN YCEI"/>
    <property type="match status" value="1"/>
</dbReference>
<name>A0A1G6X3Q4_9MICO</name>
<evidence type="ECO:0000313" key="4">
    <source>
        <dbReference type="Proteomes" id="UP000199039"/>
    </source>
</evidence>
<dbReference type="EMBL" id="FMYH01000010">
    <property type="protein sequence ID" value="SDD72810.1"/>
    <property type="molecule type" value="Genomic_DNA"/>
</dbReference>
<keyword evidence="4" id="KW-1185">Reference proteome</keyword>
<feature type="domain" description="Lipid/polyisoprenoid-binding YceI-like" evidence="2">
    <location>
        <begin position="17"/>
        <end position="184"/>
    </location>
</feature>
<dbReference type="STRING" id="1814289.SAMN05216410_0078"/>
<accession>A0A1G6X3Q4</accession>
<protein>
    <submittedName>
        <fullName evidence="3">Polyisoprenoid-binding protein YceI</fullName>
    </submittedName>
</protein>
<evidence type="ECO:0000259" key="2">
    <source>
        <dbReference type="SMART" id="SM00867"/>
    </source>
</evidence>
<dbReference type="SUPFAM" id="SSF101874">
    <property type="entry name" value="YceI-like"/>
    <property type="match status" value="1"/>
</dbReference>
<comment type="similarity">
    <text evidence="1">Belongs to the UPF0312 family.</text>
</comment>
<dbReference type="Pfam" id="PF04264">
    <property type="entry name" value="YceI"/>
    <property type="match status" value="1"/>
</dbReference>
<dbReference type="InterPro" id="IPR036761">
    <property type="entry name" value="TTHA0802/YceI-like_sf"/>
</dbReference>
<sequence length="186" mass="19198">MTATASTTLPAGLVAGTYNVDASHSSASFTVRHAGISKARGTLAIAEAVITVGDDIENSTVTAVIDATSVNTGSPDRDAHLQSADFWDAEKNPTWTFVSTSVKADGDDFAVTGDLTLNGVTRSVVLATEYTGSAVDAYGNPRAGFEAKTEVSRKDFGLTWNVALEAGGVLVSDKVKIALDLSAIKA</sequence>
<dbReference type="AlphaFoldDB" id="A0A1G6X3Q4"/>
<gene>
    <name evidence="3" type="ORF">SAMN05216410_0078</name>
</gene>
<proteinExistence type="inferred from homology"/>
<dbReference type="OrthoDB" id="9811006at2"/>
<evidence type="ECO:0000256" key="1">
    <source>
        <dbReference type="ARBA" id="ARBA00008812"/>
    </source>
</evidence>
<dbReference type="PANTHER" id="PTHR34406">
    <property type="entry name" value="PROTEIN YCEI"/>
    <property type="match status" value="1"/>
</dbReference>
<reference evidence="3 4" key="1">
    <citation type="submission" date="2016-09" db="EMBL/GenBank/DDBJ databases">
        <authorList>
            <person name="Capua I."/>
            <person name="De Benedictis P."/>
            <person name="Joannis T."/>
            <person name="Lombin L.H."/>
            <person name="Cattoli G."/>
        </authorList>
    </citation>
    <scope>NUCLEOTIDE SEQUENCE [LARGE SCALE GENOMIC DNA]</scope>
    <source>
        <strain evidence="3 4">ISLP-3</strain>
    </source>
</reference>
<dbReference type="Proteomes" id="UP000199039">
    <property type="component" value="Unassembled WGS sequence"/>
</dbReference>
<dbReference type="RefSeq" id="WP_093186412.1">
    <property type="nucleotide sequence ID" value="NZ_FMYH01000010.1"/>
</dbReference>
<evidence type="ECO:0000313" key="3">
    <source>
        <dbReference type="EMBL" id="SDD72810.1"/>
    </source>
</evidence>
<dbReference type="Gene3D" id="2.40.128.110">
    <property type="entry name" value="Lipid/polyisoprenoid-binding, YceI-like"/>
    <property type="match status" value="1"/>
</dbReference>
<organism evidence="3 4">
    <name type="scientific">Sanguibacter gelidistatuariae</name>
    <dbReference type="NCBI Taxonomy" id="1814289"/>
    <lineage>
        <taxon>Bacteria</taxon>
        <taxon>Bacillati</taxon>
        <taxon>Actinomycetota</taxon>
        <taxon>Actinomycetes</taxon>
        <taxon>Micrococcales</taxon>
        <taxon>Sanguibacteraceae</taxon>
        <taxon>Sanguibacter</taxon>
    </lineage>
</organism>
<dbReference type="InterPro" id="IPR007372">
    <property type="entry name" value="Lipid/polyisoprenoid-bd_YceI"/>
</dbReference>